<comment type="caution">
    <text evidence="1">The sequence shown here is derived from an EMBL/GenBank/DDBJ whole genome shotgun (WGS) entry which is preliminary data.</text>
</comment>
<protein>
    <submittedName>
        <fullName evidence="1">Uncharacterized protein</fullName>
    </submittedName>
</protein>
<dbReference type="EMBL" id="BLXT01003182">
    <property type="protein sequence ID" value="GFO00991.1"/>
    <property type="molecule type" value="Genomic_DNA"/>
</dbReference>
<evidence type="ECO:0000313" key="2">
    <source>
        <dbReference type="Proteomes" id="UP000735302"/>
    </source>
</evidence>
<reference evidence="1 2" key="1">
    <citation type="journal article" date="2021" name="Elife">
        <title>Chloroplast acquisition without the gene transfer in kleptoplastic sea slugs, Plakobranchus ocellatus.</title>
        <authorList>
            <person name="Maeda T."/>
            <person name="Takahashi S."/>
            <person name="Yoshida T."/>
            <person name="Shimamura S."/>
            <person name="Takaki Y."/>
            <person name="Nagai Y."/>
            <person name="Toyoda A."/>
            <person name="Suzuki Y."/>
            <person name="Arimoto A."/>
            <person name="Ishii H."/>
            <person name="Satoh N."/>
            <person name="Nishiyama T."/>
            <person name="Hasebe M."/>
            <person name="Maruyama T."/>
            <person name="Minagawa J."/>
            <person name="Obokata J."/>
            <person name="Shigenobu S."/>
        </authorList>
    </citation>
    <scope>NUCLEOTIDE SEQUENCE [LARGE SCALE GENOMIC DNA]</scope>
</reference>
<name>A0AAV4A2R9_9GAST</name>
<accession>A0AAV4A2R9</accession>
<keyword evidence="2" id="KW-1185">Reference proteome</keyword>
<dbReference type="AlphaFoldDB" id="A0AAV4A2R9"/>
<proteinExistence type="predicted"/>
<organism evidence="1 2">
    <name type="scientific">Plakobranchus ocellatus</name>
    <dbReference type="NCBI Taxonomy" id="259542"/>
    <lineage>
        <taxon>Eukaryota</taxon>
        <taxon>Metazoa</taxon>
        <taxon>Spiralia</taxon>
        <taxon>Lophotrochozoa</taxon>
        <taxon>Mollusca</taxon>
        <taxon>Gastropoda</taxon>
        <taxon>Heterobranchia</taxon>
        <taxon>Euthyneura</taxon>
        <taxon>Panpulmonata</taxon>
        <taxon>Sacoglossa</taxon>
        <taxon>Placobranchoidea</taxon>
        <taxon>Plakobranchidae</taxon>
        <taxon>Plakobranchus</taxon>
    </lineage>
</organism>
<sequence>MSVSDKVPDDDDDDMSNYKSERITTAKVKEKSGTCFCITARAQQGDFRFSYFCQAKTPEAGSNSQTMVCLESSALAFVPYKPAYSKVISRFKALIRQDCRRLGSNPRGNVPCRSQGEFASFFVTPHPSLSPIFHLYVGVYDFCVVG</sequence>
<gene>
    <name evidence="1" type="ORF">PoB_002749600</name>
</gene>
<evidence type="ECO:0000313" key="1">
    <source>
        <dbReference type="EMBL" id="GFO00991.1"/>
    </source>
</evidence>
<dbReference type="Proteomes" id="UP000735302">
    <property type="component" value="Unassembled WGS sequence"/>
</dbReference>